<feature type="transmembrane region" description="Helical" evidence="7">
    <location>
        <begin position="77"/>
        <end position="96"/>
    </location>
</feature>
<evidence type="ECO:0000256" key="3">
    <source>
        <dbReference type="ARBA" id="ARBA00022448"/>
    </source>
</evidence>
<evidence type="ECO:0000259" key="8">
    <source>
        <dbReference type="PROSITE" id="PS50850"/>
    </source>
</evidence>
<feature type="transmembrane region" description="Helical" evidence="7">
    <location>
        <begin position="164"/>
        <end position="183"/>
    </location>
</feature>
<keyword evidence="6 7" id="KW-0472">Membrane</keyword>
<dbReference type="Proteomes" id="UP000214666">
    <property type="component" value="Chromosome"/>
</dbReference>
<reference evidence="9 10" key="1">
    <citation type="submission" date="2017-03" db="EMBL/GenBank/DDBJ databases">
        <title>Complete genome sequence of Paenibacillus Kribbensis producing bioflocculants.</title>
        <authorList>
            <person name="Lee H.-G."/>
            <person name="Oh H.-M."/>
        </authorList>
    </citation>
    <scope>NUCLEOTIDE SEQUENCE [LARGE SCALE GENOMIC DNA]</scope>
    <source>
        <strain evidence="9 10">AM49</strain>
    </source>
</reference>
<feature type="domain" description="Major facilitator superfamily (MFS) profile" evidence="8">
    <location>
        <begin position="11"/>
        <end position="392"/>
    </location>
</feature>
<keyword evidence="10" id="KW-1185">Reference proteome</keyword>
<dbReference type="PROSITE" id="PS00216">
    <property type="entry name" value="SUGAR_TRANSPORT_1"/>
    <property type="match status" value="1"/>
</dbReference>
<dbReference type="InterPro" id="IPR005829">
    <property type="entry name" value="Sugar_transporter_CS"/>
</dbReference>
<evidence type="ECO:0000256" key="4">
    <source>
        <dbReference type="ARBA" id="ARBA00022692"/>
    </source>
</evidence>
<feature type="transmembrane region" description="Helical" evidence="7">
    <location>
        <begin position="136"/>
        <end position="158"/>
    </location>
</feature>
<dbReference type="PROSITE" id="PS50850">
    <property type="entry name" value="MFS"/>
    <property type="match status" value="1"/>
</dbReference>
<evidence type="ECO:0000256" key="5">
    <source>
        <dbReference type="ARBA" id="ARBA00022989"/>
    </source>
</evidence>
<evidence type="ECO:0000313" key="10">
    <source>
        <dbReference type="Proteomes" id="UP000214666"/>
    </source>
</evidence>
<dbReference type="GO" id="GO:0005886">
    <property type="term" value="C:plasma membrane"/>
    <property type="evidence" value="ECO:0007669"/>
    <property type="project" value="UniProtKB-SubCell"/>
</dbReference>
<feature type="transmembrane region" description="Helical" evidence="7">
    <location>
        <begin position="12"/>
        <end position="34"/>
    </location>
</feature>
<protein>
    <submittedName>
        <fullName evidence="9">MFS transporter</fullName>
    </submittedName>
</protein>
<dbReference type="PRINTS" id="PR01035">
    <property type="entry name" value="TCRTETA"/>
</dbReference>
<keyword evidence="4 7" id="KW-0812">Transmembrane</keyword>
<dbReference type="InterPro" id="IPR001958">
    <property type="entry name" value="Tet-R_TetA/multi-R_MdtG-like"/>
</dbReference>
<feature type="transmembrane region" description="Helical" evidence="7">
    <location>
        <begin position="214"/>
        <end position="232"/>
    </location>
</feature>
<organism evidence="9 10">
    <name type="scientific">Paenibacillus kribbensis</name>
    <dbReference type="NCBI Taxonomy" id="172713"/>
    <lineage>
        <taxon>Bacteria</taxon>
        <taxon>Bacillati</taxon>
        <taxon>Bacillota</taxon>
        <taxon>Bacilli</taxon>
        <taxon>Bacillales</taxon>
        <taxon>Paenibacillaceae</taxon>
        <taxon>Paenibacillus</taxon>
    </lineage>
</organism>
<comment type="similarity">
    <text evidence="2">Belongs to the major facilitator superfamily. TCR/Tet family.</text>
</comment>
<dbReference type="InterPro" id="IPR011701">
    <property type="entry name" value="MFS"/>
</dbReference>
<evidence type="ECO:0000313" key="9">
    <source>
        <dbReference type="EMBL" id="ASR46561.1"/>
    </source>
</evidence>
<accession>A0A222WLA7</accession>
<dbReference type="Gene3D" id="1.20.1250.20">
    <property type="entry name" value="MFS general substrate transporter like domains"/>
    <property type="match status" value="1"/>
</dbReference>
<dbReference type="RefSeq" id="WP_094154344.1">
    <property type="nucleotide sequence ID" value="NZ_CP020028.1"/>
</dbReference>
<keyword evidence="5 7" id="KW-1133">Transmembrane helix</keyword>
<dbReference type="Pfam" id="PF07690">
    <property type="entry name" value="MFS_1"/>
    <property type="match status" value="1"/>
</dbReference>
<dbReference type="SUPFAM" id="SSF103473">
    <property type="entry name" value="MFS general substrate transporter"/>
    <property type="match status" value="1"/>
</dbReference>
<evidence type="ECO:0000256" key="7">
    <source>
        <dbReference type="SAM" id="Phobius"/>
    </source>
</evidence>
<proteinExistence type="inferred from homology"/>
<comment type="subcellular location">
    <subcellularLocation>
        <location evidence="1">Cell membrane</location>
        <topology evidence="1">Multi-pass membrane protein</topology>
    </subcellularLocation>
</comment>
<feature type="transmembrane region" description="Helical" evidence="7">
    <location>
        <begin position="252"/>
        <end position="271"/>
    </location>
</feature>
<dbReference type="KEGG" id="pkb:B4V02_07670"/>
<dbReference type="AlphaFoldDB" id="A0A222WLA7"/>
<feature type="transmembrane region" description="Helical" evidence="7">
    <location>
        <begin position="102"/>
        <end position="124"/>
    </location>
</feature>
<evidence type="ECO:0000256" key="2">
    <source>
        <dbReference type="ARBA" id="ARBA00007520"/>
    </source>
</evidence>
<feature type="transmembrane region" description="Helical" evidence="7">
    <location>
        <begin position="365"/>
        <end position="385"/>
    </location>
</feature>
<dbReference type="InterPro" id="IPR020846">
    <property type="entry name" value="MFS_dom"/>
</dbReference>
<name>A0A222WLA7_9BACL</name>
<dbReference type="CDD" id="cd17325">
    <property type="entry name" value="MFS_MdtG_SLC18_like"/>
    <property type="match status" value="1"/>
</dbReference>
<dbReference type="OrthoDB" id="9793283at2"/>
<dbReference type="EMBL" id="CP020028">
    <property type="protein sequence ID" value="ASR46561.1"/>
    <property type="molecule type" value="Genomic_DNA"/>
</dbReference>
<feature type="transmembrane region" description="Helical" evidence="7">
    <location>
        <begin position="306"/>
        <end position="325"/>
    </location>
</feature>
<evidence type="ECO:0000256" key="6">
    <source>
        <dbReference type="ARBA" id="ARBA00023136"/>
    </source>
</evidence>
<dbReference type="PANTHER" id="PTHR23504">
    <property type="entry name" value="MAJOR FACILITATOR SUPERFAMILY DOMAIN-CONTAINING PROTEIN 10"/>
    <property type="match status" value="1"/>
</dbReference>
<evidence type="ECO:0000256" key="1">
    <source>
        <dbReference type="ARBA" id="ARBA00004651"/>
    </source>
</evidence>
<feature type="transmembrane region" description="Helical" evidence="7">
    <location>
        <begin position="46"/>
        <end position="65"/>
    </location>
</feature>
<keyword evidence="3" id="KW-0813">Transport</keyword>
<sequence length="398" mass="43562">MPNPPLQKKLPLFILMLNLFIALLGQGMVIPILPDYLKQFHAAGTAAGYLVAAFGAAQFLFSPIGGRWSDQYGRKKMILIGLALTVISDYIFAIAYHLPVLYLARFIGGIGLGIMVPSVLAYVADITTHDQRAKGMGYLSAAMSLGMVLGPGIGGLLAGFDVRFPYFIAAGLGLVATVLTFVLPETLPVEKRTQVHKEAATPSIWKQLVQSFTLPYFPLLVLVLVMTFGLVNYETVFSLYIEQKYGFSSMEISVLITLGAAIGIIVQVWFMDKLIRRIGEYNLIRYSLIVTSIALLLMLIKVNFSYLIAVSALFFLFNSLLRPTVNTLLSKQAGDQQGFVAGLNTTYNSLGNILGPVIAGTLFDIHINLPYILGAFILMATIGLIRRPKIQKKVSVEQ</sequence>
<gene>
    <name evidence="9" type="ORF">B4V02_07670</name>
</gene>
<dbReference type="PANTHER" id="PTHR23504:SF115">
    <property type="entry name" value="MULTIDRUG RESISTANCE PROTEIN 2"/>
    <property type="match status" value="1"/>
</dbReference>
<dbReference type="GO" id="GO:0022857">
    <property type="term" value="F:transmembrane transporter activity"/>
    <property type="evidence" value="ECO:0007669"/>
    <property type="project" value="InterPro"/>
</dbReference>
<dbReference type="InterPro" id="IPR036259">
    <property type="entry name" value="MFS_trans_sf"/>
</dbReference>
<feature type="transmembrane region" description="Helical" evidence="7">
    <location>
        <begin position="337"/>
        <end position="359"/>
    </location>
</feature>
<feature type="transmembrane region" description="Helical" evidence="7">
    <location>
        <begin position="283"/>
        <end position="300"/>
    </location>
</feature>